<evidence type="ECO:0000256" key="18">
    <source>
        <dbReference type="ARBA" id="ARBA00023027"/>
    </source>
</evidence>
<sequence>MKKTLRKYNKKSLKRNFNKKTIKIRHKKYIGGSDDDKIKVKKLGKEKEKKEKKEKVKKEKVKVNGKRITKKPVFNIVEEFESEKKEKEINTTDLKVVEETNIKMEPGTERLNEKFIDLMDILSNIMLKQGEPFRARAYQKAQETIMQYPGDITSPEQLKGLPKIGETIMKKLDEYVKTGTLKVIEREKTNPVNILGEIYGIGPKKAKELVDKSGITSIEQLREKQDTLLNDTQKIGLKYYEDIMKRIPRSEIEQYDEIFKNTFQKVSGPDSEARYEIVGSYRRGAQSSGDIDVIITSKTGEVFKKFIDELIQEKIILEVLSRGQTKCLVITKLPNSSSGIARRIDFLYTNPKEYPFSVLYFTGSKIFNTVMRGRALALGYSLNEHGISIKKKGEKVIKGEMISDKQIFNNETDIFDFLGIVYKEPNERIDGRSVILKDEIGKIQVEPESVLVPVLKENKKKEKKEKETKAKSIKKRNKSDKSVMSDITDNSLTDTHEEFEQMNQSADENTVVISLVKEFKKGGIHFLDSLGESELASMIQEANKAFHFNKTPIMTDNEFDILKEYLEKKFPTSGVLKEIGTPIIEKNKVTLPYEMASMDKIKPDTGALTSWKTKFKGPYVISCKLDGVSGLYYTEGGESKLYTRGNGKVGQDVSHLIPYLNFPKTTSGSSKIVVRGEFIIPKKIFHDKYAMKFANPRNLVAGIVNRQTIDEKVHDLHFVAYEVVVPQLKPSEQMQKLAENGFETVLNRSVMFKDLTNELLSEVLMDWRSNYLYEIDGVIVTDDHVYDRKSGNPEHSFAFKMVLSDQIAEAKVVDVLWTPSKDGYLKPRVQIEPIQLGGVKIEYATGFNGAFIEQNKIGMGALIQIIRSGDVIPHIRSVTTPAEQAKMPLVPYKWNNTHVDIMLEDISSDETVREKNITGFFRGIGVEGLKGGNVVRIIAAGYDTVPKIIHMSKEEFLKVEGFKDKLATKIYDGIKEKLSSASLITLMSASNIFGRGFSDKRVELILEVYPDILISQESTADKIKKITGIKGMATKSAEAFVDKIGDFVAFLKECGLESKLNSSSISNASVANIDIDTSHPLYKKSVVMTGTRDPAVIDALKKVGAILGSSVSKNTVVVVAKSADEDSGKANEARKLGIPIMTPSEFLSKYF</sequence>
<dbReference type="InterPro" id="IPR010996">
    <property type="entry name" value="HHH_MUS81"/>
</dbReference>
<evidence type="ECO:0000256" key="21">
    <source>
        <dbReference type="ARBA" id="ARBA00023239"/>
    </source>
</evidence>
<dbReference type="GO" id="GO:0003887">
    <property type="term" value="F:DNA-directed DNA polymerase activity"/>
    <property type="evidence" value="ECO:0007669"/>
    <property type="project" value="UniProtKB-KW"/>
</dbReference>
<dbReference type="InterPro" id="IPR001357">
    <property type="entry name" value="BRCT_dom"/>
</dbReference>
<dbReference type="SUPFAM" id="SSF50249">
    <property type="entry name" value="Nucleic acid-binding proteins"/>
    <property type="match status" value="1"/>
</dbReference>
<feature type="domain" description="NAD-dependent DNA ligase N-terminal" evidence="32">
    <location>
        <begin position="533"/>
        <end position="910"/>
    </location>
</feature>
<dbReference type="PANTHER" id="PTHR11276">
    <property type="entry name" value="DNA POLYMERASE TYPE-X FAMILY MEMBER"/>
    <property type="match status" value="1"/>
</dbReference>
<dbReference type="SMART" id="SM00532">
    <property type="entry name" value="LIGANc"/>
    <property type="match status" value="1"/>
</dbReference>
<dbReference type="Pfam" id="PF03120">
    <property type="entry name" value="OB_DNA_ligase"/>
    <property type="match status" value="1"/>
</dbReference>
<dbReference type="PRINTS" id="PR00869">
    <property type="entry name" value="DNAPOLX"/>
</dbReference>
<dbReference type="EC" id="2.7.7.7" evidence="4"/>
<keyword evidence="12" id="KW-0808">Transferase</keyword>
<protein>
    <recommendedName>
        <fullName evidence="8">DNA polymerase beta</fullName>
        <ecNumber evidence="4">2.7.7.7</ecNumber>
        <ecNumber evidence="5">4.2.99.18</ecNumber>
        <ecNumber evidence="6">6.5.1.2</ecNumber>
    </recommendedName>
    <alternativeName>
        <fullName evidence="23">5'-deoxyribose-phosphate lyase</fullName>
    </alternativeName>
    <alternativeName>
        <fullName evidence="24">AP lyase</fullName>
    </alternativeName>
    <alternativeName>
        <fullName evidence="7">DNA polymerase lambda</fullName>
    </alternativeName>
</protein>
<feature type="domain" description="Helix-hairpin-helix DNA-binding motif class 1" evidence="30">
    <location>
        <begin position="193"/>
        <end position="212"/>
    </location>
</feature>
<evidence type="ECO:0000256" key="15">
    <source>
        <dbReference type="ARBA" id="ARBA00022763"/>
    </source>
</evidence>
<keyword evidence="18" id="KW-0520">NAD</keyword>
<dbReference type="InterPro" id="IPR043519">
    <property type="entry name" value="NT_sf"/>
</dbReference>
<dbReference type="InterPro" id="IPR002054">
    <property type="entry name" value="DNA-dir_DNA_pol_X"/>
</dbReference>
<evidence type="ECO:0000256" key="17">
    <source>
        <dbReference type="ARBA" id="ARBA00022932"/>
    </source>
</evidence>
<dbReference type="SUPFAM" id="SSF47794">
    <property type="entry name" value="Rad51 N-terminal domain-like"/>
    <property type="match status" value="1"/>
</dbReference>
<comment type="catalytic activity">
    <reaction evidence="28">
        <text>DNA(n) + a 2'-deoxyribonucleoside 5'-triphosphate = DNA(n+1) + diphosphate</text>
        <dbReference type="Rhea" id="RHEA:22508"/>
        <dbReference type="Rhea" id="RHEA-COMP:17339"/>
        <dbReference type="Rhea" id="RHEA-COMP:17340"/>
        <dbReference type="ChEBI" id="CHEBI:33019"/>
        <dbReference type="ChEBI" id="CHEBI:61560"/>
        <dbReference type="ChEBI" id="CHEBI:173112"/>
        <dbReference type="EC" id="2.7.7.7"/>
    </reaction>
</comment>
<comment type="subcellular location">
    <subcellularLocation>
        <location evidence="3">Cytoplasm</location>
    </subcellularLocation>
</comment>
<dbReference type="InterPro" id="IPR022312">
    <property type="entry name" value="DNA_pol_X"/>
</dbReference>
<dbReference type="InterPro" id="IPR003583">
    <property type="entry name" value="Hlx-hairpin-Hlx_DNA-bd_motif"/>
</dbReference>
<dbReference type="Gene3D" id="2.40.50.140">
    <property type="entry name" value="Nucleic acid-binding proteins"/>
    <property type="match status" value="1"/>
</dbReference>
<dbReference type="InterPro" id="IPR018944">
    <property type="entry name" value="DNA_pol_lambd_fingers_domain"/>
</dbReference>
<dbReference type="Gene3D" id="3.40.50.10190">
    <property type="entry name" value="BRCT domain"/>
    <property type="match status" value="1"/>
</dbReference>
<dbReference type="GO" id="GO:0005634">
    <property type="term" value="C:nucleus"/>
    <property type="evidence" value="ECO:0007669"/>
    <property type="project" value="TreeGrafter"/>
</dbReference>
<accession>A0A6C0D834</accession>
<dbReference type="InterPro" id="IPR036420">
    <property type="entry name" value="BRCT_dom_sf"/>
</dbReference>
<dbReference type="GO" id="GO:0003677">
    <property type="term" value="F:DNA binding"/>
    <property type="evidence" value="ECO:0007669"/>
    <property type="project" value="InterPro"/>
</dbReference>
<evidence type="ECO:0000256" key="1">
    <source>
        <dbReference type="ARBA" id="ARBA00001936"/>
    </source>
</evidence>
<keyword evidence="20" id="KW-0234">DNA repair</keyword>
<keyword evidence="10" id="KW-0436">Ligase</keyword>
<keyword evidence="9" id="KW-0488">Methylation</keyword>
<dbReference type="InterPro" id="IPR012340">
    <property type="entry name" value="NA-bd_OB-fold"/>
</dbReference>
<dbReference type="SUPFAM" id="SSF81585">
    <property type="entry name" value="PsbU/PolX domain-like"/>
    <property type="match status" value="1"/>
</dbReference>
<keyword evidence="14" id="KW-0235">DNA replication</keyword>
<feature type="domain" description="DNA-directed DNA polymerase X" evidence="31">
    <location>
        <begin position="110"/>
        <end position="429"/>
    </location>
</feature>
<evidence type="ECO:0000256" key="8">
    <source>
        <dbReference type="ARBA" id="ARBA00020020"/>
    </source>
</evidence>
<dbReference type="InterPro" id="IPR004150">
    <property type="entry name" value="NAD_DNA_ligase_OB"/>
</dbReference>
<keyword evidence="16" id="KW-0832">Ubl conjugation</keyword>
<evidence type="ECO:0000256" key="11">
    <source>
        <dbReference type="ARBA" id="ARBA00022634"/>
    </source>
</evidence>
<dbReference type="GO" id="GO:0006260">
    <property type="term" value="P:DNA replication"/>
    <property type="evidence" value="ECO:0007669"/>
    <property type="project" value="UniProtKB-KW"/>
</dbReference>
<keyword evidence="21" id="KW-0456">Lyase</keyword>
<keyword evidence="19" id="KW-0915">Sodium</keyword>
<comment type="cofactor">
    <cofactor evidence="2">
        <name>Mg(2+)</name>
        <dbReference type="ChEBI" id="CHEBI:18420"/>
    </cofactor>
</comment>
<evidence type="ECO:0000259" key="32">
    <source>
        <dbReference type="SMART" id="SM00532"/>
    </source>
</evidence>
<dbReference type="EMBL" id="MN739553">
    <property type="protein sequence ID" value="QHT12938.1"/>
    <property type="molecule type" value="Genomic_DNA"/>
</dbReference>
<dbReference type="InterPro" id="IPR013839">
    <property type="entry name" value="DNAligase_adenylation"/>
</dbReference>
<dbReference type="Gene3D" id="1.10.150.110">
    <property type="entry name" value="DNA polymerase beta, N-terminal domain-like"/>
    <property type="match status" value="1"/>
</dbReference>
<comment type="cofactor">
    <cofactor evidence="1">
        <name>Mn(2+)</name>
        <dbReference type="ChEBI" id="CHEBI:29035"/>
    </cofactor>
</comment>
<dbReference type="SMART" id="SM00483">
    <property type="entry name" value="POLXc"/>
    <property type="match status" value="1"/>
</dbReference>
<evidence type="ECO:0000256" key="22">
    <source>
        <dbReference type="ARBA" id="ARBA00034005"/>
    </source>
</evidence>
<dbReference type="GO" id="GO:0005737">
    <property type="term" value="C:cytoplasm"/>
    <property type="evidence" value="ECO:0007669"/>
    <property type="project" value="UniProtKB-SubCell"/>
</dbReference>
<evidence type="ECO:0000256" key="5">
    <source>
        <dbReference type="ARBA" id="ARBA00012720"/>
    </source>
</evidence>
<dbReference type="Gene3D" id="1.10.150.20">
    <property type="entry name" value="5' to 3' exonuclease, C-terminal subdomain"/>
    <property type="match status" value="1"/>
</dbReference>
<evidence type="ECO:0000256" key="24">
    <source>
        <dbReference type="ARBA" id="ARBA00035726"/>
    </source>
</evidence>
<dbReference type="Pfam" id="PF14716">
    <property type="entry name" value="HHH_8"/>
    <property type="match status" value="1"/>
</dbReference>
<evidence type="ECO:0000256" key="20">
    <source>
        <dbReference type="ARBA" id="ARBA00023204"/>
    </source>
</evidence>
<evidence type="ECO:0000256" key="7">
    <source>
        <dbReference type="ARBA" id="ARBA00016513"/>
    </source>
</evidence>
<keyword evidence="15" id="KW-0227">DNA damage</keyword>
<dbReference type="SUPFAM" id="SSF56091">
    <property type="entry name" value="DNA ligase/mRNA capping enzyme, catalytic domain"/>
    <property type="match status" value="1"/>
</dbReference>
<comment type="function">
    <text evidence="27">Repair polymerase that plays a key role in base-excision repair. During this process, the damaged base is excised by specific DNA glycosylases, the DNA backbone is nicked at the abasic site by an apurinic/apyrimidic (AP) endonuclease, and POLB removes 5'-deoxyribose-phosphate from the preincised AP site acting as a 5'-deoxyribose-phosphate lyase (5'-dRP lyase); through its DNA polymerase activity, it adds one nucleotide to the 3' end of the arising single-nucleotide gap. Conducts 'gap-filling' DNA synthesis in a stepwise distributive fashion rather than in a processive fashion as for other DNA polymerases. It is also able to cleave sugar-phosphate bonds 3' to an intact AP site, acting as an AP lyase.</text>
</comment>
<proteinExistence type="predicted"/>
<dbReference type="InterPro" id="IPR027421">
    <property type="entry name" value="DNA_pol_lamdba_lyase_dom_sf"/>
</dbReference>
<comment type="catalytic activity">
    <reaction evidence="26">
        <text>a 5'-end 2'-deoxyribose-2'-deoxyribonucleotide-DNA = (2E,4S)-4-hydroxypenten-2-al-5-phosphate + a 5'-end 5'-phospho-2'-deoxyribonucleoside-DNA + H(+)</text>
        <dbReference type="Rhea" id="RHEA:76255"/>
        <dbReference type="Rhea" id="RHEA-COMP:13180"/>
        <dbReference type="Rhea" id="RHEA-COMP:18657"/>
        <dbReference type="ChEBI" id="CHEBI:15378"/>
        <dbReference type="ChEBI" id="CHEBI:136412"/>
        <dbReference type="ChEBI" id="CHEBI:195194"/>
        <dbReference type="ChEBI" id="CHEBI:195195"/>
    </reaction>
</comment>
<dbReference type="InterPro" id="IPR002008">
    <property type="entry name" value="DNA_pol_X_beta-like"/>
</dbReference>
<evidence type="ECO:0000256" key="2">
    <source>
        <dbReference type="ARBA" id="ARBA00001946"/>
    </source>
</evidence>
<dbReference type="AlphaFoldDB" id="A0A6C0D834"/>
<dbReference type="Pfam" id="PF00533">
    <property type="entry name" value="BRCT"/>
    <property type="match status" value="1"/>
</dbReference>
<dbReference type="Pfam" id="PF14520">
    <property type="entry name" value="HHH_5"/>
    <property type="match status" value="1"/>
</dbReference>
<feature type="domain" description="Helix-hairpin-helix DNA-binding motif class 1" evidence="30">
    <location>
        <begin position="1024"/>
        <end position="1043"/>
    </location>
</feature>
<dbReference type="Pfam" id="PF10391">
    <property type="entry name" value="DNA_pol_lambd_f"/>
    <property type="match status" value="1"/>
</dbReference>
<name>A0A6C0D834_9ZZZZ</name>
<dbReference type="GO" id="GO:0003911">
    <property type="term" value="F:DNA ligase (NAD+) activity"/>
    <property type="evidence" value="ECO:0007669"/>
    <property type="project" value="UniProtKB-EC"/>
</dbReference>
<dbReference type="SUPFAM" id="SSF81301">
    <property type="entry name" value="Nucleotidyltransferase"/>
    <property type="match status" value="1"/>
</dbReference>
<dbReference type="SUPFAM" id="SSF52113">
    <property type="entry name" value="BRCT domain"/>
    <property type="match status" value="1"/>
</dbReference>
<feature type="domain" description="Helix-hairpin-helix DNA-binding motif class 1" evidence="30">
    <location>
        <begin position="954"/>
        <end position="973"/>
    </location>
</feature>
<evidence type="ECO:0000313" key="33">
    <source>
        <dbReference type="EMBL" id="QHT12938.1"/>
    </source>
</evidence>
<evidence type="ECO:0000256" key="12">
    <source>
        <dbReference type="ARBA" id="ARBA00022679"/>
    </source>
</evidence>
<evidence type="ECO:0000256" key="27">
    <source>
        <dbReference type="ARBA" id="ARBA00045548"/>
    </source>
</evidence>
<dbReference type="GO" id="GO:0000166">
    <property type="term" value="F:nucleotide binding"/>
    <property type="evidence" value="ECO:0007669"/>
    <property type="project" value="InterPro"/>
</dbReference>
<evidence type="ECO:0000259" key="31">
    <source>
        <dbReference type="SMART" id="SM00483"/>
    </source>
</evidence>
<evidence type="ECO:0000256" key="26">
    <source>
        <dbReference type="ARBA" id="ARBA00044678"/>
    </source>
</evidence>
<dbReference type="Gene3D" id="3.30.470.30">
    <property type="entry name" value="DNA ligase/mRNA capping enzyme"/>
    <property type="match status" value="1"/>
</dbReference>
<evidence type="ECO:0000256" key="14">
    <source>
        <dbReference type="ARBA" id="ARBA00022705"/>
    </source>
</evidence>
<evidence type="ECO:0000256" key="28">
    <source>
        <dbReference type="ARBA" id="ARBA00049244"/>
    </source>
</evidence>
<evidence type="ECO:0000259" key="30">
    <source>
        <dbReference type="SMART" id="SM00278"/>
    </source>
</evidence>
<dbReference type="Pfam" id="PF14792">
    <property type="entry name" value="DNA_pol_B_palm"/>
    <property type="match status" value="1"/>
</dbReference>
<dbReference type="GO" id="GO:0140078">
    <property type="term" value="F:class I DNA-(apurinic or apyrimidinic site) endonuclease activity"/>
    <property type="evidence" value="ECO:0007669"/>
    <property type="project" value="UniProtKB-EC"/>
</dbReference>
<evidence type="ECO:0000256" key="6">
    <source>
        <dbReference type="ARBA" id="ARBA00012722"/>
    </source>
</evidence>
<dbReference type="Pfam" id="PF14791">
    <property type="entry name" value="DNA_pol_B_thumb"/>
    <property type="match status" value="1"/>
</dbReference>
<dbReference type="InterPro" id="IPR037160">
    <property type="entry name" value="DNA_Pol_thumb_sf"/>
</dbReference>
<comment type="catalytic activity">
    <reaction evidence="25">
        <text>2'-deoxyribonucleotide-(2'-deoxyribose 5'-phosphate)-2'-deoxyribonucleotide-DNA = a 3'-end 2'-deoxyribonucleotide-(2,3-dehydro-2,3-deoxyribose 5'-phosphate)-DNA + a 5'-end 5'-phospho-2'-deoxyribonucleoside-DNA + H(+)</text>
        <dbReference type="Rhea" id="RHEA:66592"/>
        <dbReference type="Rhea" id="RHEA-COMP:13180"/>
        <dbReference type="Rhea" id="RHEA-COMP:16897"/>
        <dbReference type="Rhea" id="RHEA-COMP:17067"/>
        <dbReference type="ChEBI" id="CHEBI:15378"/>
        <dbReference type="ChEBI" id="CHEBI:136412"/>
        <dbReference type="ChEBI" id="CHEBI:157695"/>
        <dbReference type="ChEBI" id="CHEBI:167181"/>
        <dbReference type="EC" id="4.2.99.18"/>
    </reaction>
</comment>
<keyword evidence="17" id="KW-0239">DNA-directed DNA polymerase</keyword>
<comment type="catalytic activity">
    <reaction evidence="22">
        <text>NAD(+) + (deoxyribonucleotide)n-3'-hydroxyl + 5'-phospho-(deoxyribonucleotide)m = (deoxyribonucleotide)n+m + AMP + beta-nicotinamide D-nucleotide.</text>
        <dbReference type="EC" id="6.5.1.2"/>
    </reaction>
</comment>
<evidence type="ECO:0000256" key="9">
    <source>
        <dbReference type="ARBA" id="ARBA00022481"/>
    </source>
</evidence>
<reference evidence="33" key="1">
    <citation type="journal article" date="2020" name="Nature">
        <title>Giant virus diversity and host interactions through global metagenomics.</title>
        <authorList>
            <person name="Schulz F."/>
            <person name="Roux S."/>
            <person name="Paez-Espino D."/>
            <person name="Jungbluth S."/>
            <person name="Walsh D.A."/>
            <person name="Denef V.J."/>
            <person name="McMahon K.D."/>
            <person name="Konstantinidis K.T."/>
            <person name="Eloe-Fadrosh E.A."/>
            <person name="Kyrpides N.C."/>
            <person name="Woyke T."/>
        </authorList>
    </citation>
    <scope>NUCLEOTIDE SEQUENCE</scope>
    <source>
        <strain evidence="33">GVMAG-M-3300023174-130</strain>
    </source>
</reference>
<dbReference type="PANTHER" id="PTHR11276:SF28">
    <property type="entry name" value="DNA POLYMERASE LAMBDA"/>
    <property type="match status" value="1"/>
</dbReference>
<dbReference type="Gene3D" id="3.30.460.10">
    <property type="entry name" value="Beta Polymerase, domain 2"/>
    <property type="match status" value="1"/>
</dbReference>
<keyword evidence="11" id="KW-0237">DNA synthesis</keyword>
<dbReference type="EC" id="6.5.1.2" evidence="6"/>
<dbReference type="SUPFAM" id="SSF47802">
    <property type="entry name" value="DNA polymerase beta, N-terminal domain-like"/>
    <property type="match status" value="1"/>
</dbReference>
<dbReference type="InterPro" id="IPR029398">
    <property type="entry name" value="PolB_thumb"/>
</dbReference>
<evidence type="ECO:0000256" key="19">
    <source>
        <dbReference type="ARBA" id="ARBA00023053"/>
    </source>
</evidence>
<evidence type="ECO:0000256" key="16">
    <source>
        <dbReference type="ARBA" id="ARBA00022843"/>
    </source>
</evidence>
<dbReference type="InterPro" id="IPR010995">
    <property type="entry name" value="DNA_repair_Rad51/TF_NusA_a-hlx"/>
</dbReference>
<dbReference type="CDD" id="cd00141">
    <property type="entry name" value="NT_POLXc"/>
    <property type="match status" value="1"/>
</dbReference>
<evidence type="ECO:0000256" key="13">
    <source>
        <dbReference type="ARBA" id="ARBA00022695"/>
    </source>
</evidence>
<evidence type="ECO:0000256" key="23">
    <source>
        <dbReference type="ARBA" id="ARBA00035717"/>
    </source>
</evidence>
<dbReference type="EC" id="4.2.99.18" evidence="5"/>
<dbReference type="Pfam" id="PF01653">
    <property type="entry name" value="DNA_ligase_aden"/>
    <property type="match status" value="1"/>
</dbReference>
<keyword evidence="13" id="KW-0548">Nucleotidyltransferase</keyword>
<dbReference type="FunFam" id="3.30.210.10:FF:000002">
    <property type="entry name" value="DNA polymerase"/>
    <property type="match status" value="1"/>
</dbReference>
<feature type="domain" description="Helix-hairpin-helix DNA-binding motif class 1" evidence="30">
    <location>
        <begin position="156"/>
        <end position="175"/>
    </location>
</feature>
<evidence type="ECO:0000256" key="10">
    <source>
        <dbReference type="ARBA" id="ARBA00022598"/>
    </source>
</evidence>
<evidence type="ECO:0000256" key="3">
    <source>
        <dbReference type="ARBA" id="ARBA00004496"/>
    </source>
</evidence>
<dbReference type="GO" id="GO:0006303">
    <property type="term" value="P:double-strand break repair via nonhomologous end joining"/>
    <property type="evidence" value="ECO:0007669"/>
    <property type="project" value="TreeGrafter"/>
</dbReference>
<dbReference type="Gene3D" id="3.30.210.10">
    <property type="entry name" value="DNA polymerase, thumb domain"/>
    <property type="match status" value="1"/>
</dbReference>
<dbReference type="InterPro" id="IPR013840">
    <property type="entry name" value="DNAligase_N"/>
</dbReference>
<dbReference type="SMART" id="SM00278">
    <property type="entry name" value="HhH1"/>
    <property type="match status" value="4"/>
</dbReference>
<feature type="region of interest" description="Disordered" evidence="29">
    <location>
        <begin position="461"/>
        <end position="487"/>
    </location>
</feature>
<evidence type="ECO:0000256" key="25">
    <source>
        <dbReference type="ARBA" id="ARBA00044632"/>
    </source>
</evidence>
<organism evidence="33">
    <name type="scientific">viral metagenome</name>
    <dbReference type="NCBI Taxonomy" id="1070528"/>
    <lineage>
        <taxon>unclassified sequences</taxon>
        <taxon>metagenomes</taxon>
        <taxon>organismal metagenomes</taxon>
    </lineage>
</organism>
<evidence type="ECO:0000256" key="4">
    <source>
        <dbReference type="ARBA" id="ARBA00012417"/>
    </source>
</evidence>
<dbReference type="InterPro" id="IPR028207">
    <property type="entry name" value="DNA_pol_B_palm_palm"/>
</dbReference>
<feature type="compositionally biased region" description="Basic and acidic residues" evidence="29">
    <location>
        <begin position="461"/>
        <end position="470"/>
    </location>
</feature>
<dbReference type="PRINTS" id="PR00870">
    <property type="entry name" value="DNAPOLXBETA"/>
</dbReference>
<evidence type="ECO:0000256" key="29">
    <source>
        <dbReference type="SAM" id="MobiDB-lite"/>
    </source>
</evidence>